<evidence type="ECO:0000256" key="5">
    <source>
        <dbReference type="ARBA" id="ARBA00022741"/>
    </source>
</evidence>
<sequence length="314" mass="34532">MPNLLEIKDLVVGYEKGPPIVEDFFLTVEAGEVLALVGESGCGKSLTGLAVLGLLPAGIQIKKGKILFKGKDLAGLSPREYVRLRGREIAIIFQDPMVSLNPVFTVGDQIAEVLCWHQGLSKKEALKQAEALLREVGIPAARERLKAYPHELSGGMRQRVMIAMALAGQPALLIADEPTTALDVTIQAQILELLAKLREQHQLTILLISHDLGVVAELADRVAVMYAGRLVEMTTCHRLYQQPRHPYTEALLEALPRPGKKTLTVLPGVVPPPGKRPEGCKFQPRCPGARKNCTREEPPLKEVERGHWVRCFYA</sequence>
<dbReference type="GO" id="GO:0005886">
    <property type="term" value="C:plasma membrane"/>
    <property type="evidence" value="ECO:0007669"/>
    <property type="project" value="UniProtKB-SubCell"/>
</dbReference>
<reference evidence="9" key="1">
    <citation type="journal article" date="2020" name="mSystems">
        <title>Genome- and Community-Level Interaction Insights into Carbon Utilization and Element Cycling Functions of Hydrothermarchaeota in Hydrothermal Sediment.</title>
        <authorList>
            <person name="Zhou Z."/>
            <person name="Liu Y."/>
            <person name="Xu W."/>
            <person name="Pan J."/>
            <person name="Luo Z.H."/>
            <person name="Li M."/>
        </authorList>
    </citation>
    <scope>NUCLEOTIDE SEQUENCE [LARGE SCALE GENOMIC DNA]</scope>
    <source>
        <strain evidence="9">HyVt-533</strain>
    </source>
</reference>
<protein>
    <submittedName>
        <fullName evidence="9">ABC transporter ATP-binding protein</fullName>
    </submittedName>
</protein>
<dbReference type="GO" id="GO:0005524">
    <property type="term" value="F:ATP binding"/>
    <property type="evidence" value="ECO:0007669"/>
    <property type="project" value="UniProtKB-KW"/>
</dbReference>
<dbReference type="EMBL" id="DROK01000053">
    <property type="protein sequence ID" value="HHI96568.1"/>
    <property type="molecule type" value="Genomic_DNA"/>
</dbReference>
<proteinExistence type="inferred from homology"/>
<name>A0A7V5NYJ5_9BACT</name>
<dbReference type="PROSITE" id="PS00211">
    <property type="entry name" value="ABC_TRANSPORTER_1"/>
    <property type="match status" value="1"/>
</dbReference>
<evidence type="ECO:0000256" key="6">
    <source>
        <dbReference type="ARBA" id="ARBA00022840"/>
    </source>
</evidence>
<evidence type="ECO:0000259" key="8">
    <source>
        <dbReference type="PROSITE" id="PS50893"/>
    </source>
</evidence>
<dbReference type="SUPFAM" id="SSF52540">
    <property type="entry name" value="P-loop containing nucleoside triphosphate hydrolases"/>
    <property type="match status" value="1"/>
</dbReference>
<dbReference type="PANTHER" id="PTHR43297">
    <property type="entry name" value="OLIGOPEPTIDE TRANSPORT ATP-BINDING PROTEIN APPD"/>
    <property type="match status" value="1"/>
</dbReference>
<evidence type="ECO:0000256" key="3">
    <source>
        <dbReference type="ARBA" id="ARBA00022448"/>
    </source>
</evidence>
<gene>
    <name evidence="9" type="ORF">ENJ96_01815</name>
</gene>
<dbReference type="SMART" id="SM00382">
    <property type="entry name" value="AAA"/>
    <property type="match status" value="1"/>
</dbReference>
<keyword evidence="3" id="KW-0813">Transport</keyword>
<dbReference type="PANTHER" id="PTHR43297:SF2">
    <property type="entry name" value="DIPEPTIDE TRANSPORT ATP-BINDING PROTEIN DPPD"/>
    <property type="match status" value="1"/>
</dbReference>
<dbReference type="GO" id="GO:0015833">
    <property type="term" value="P:peptide transport"/>
    <property type="evidence" value="ECO:0007669"/>
    <property type="project" value="InterPro"/>
</dbReference>
<keyword evidence="4" id="KW-1003">Cell membrane</keyword>
<accession>A0A7V5NYJ5</accession>
<dbReference type="CDD" id="cd03257">
    <property type="entry name" value="ABC_NikE_OppD_transporters"/>
    <property type="match status" value="1"/>
</dbReference>
<feature type="domain" description="ABC transporter" evidence="8">
    <location>
        <begin position="5"/>
        <end position="252"/>
    </location>
</feature>
<keyword evidence="5" id="KW-0547">Nucleotide-binding</keyword>
<evidence type="ECO:0000256" key="4">
    <source>
        <dbReference type="ARBA" id="ARBA00022475"/>
    </source>
</evidence>
<dbReference type="Pfam" id="PF00005">
    <property type="entry name" value="ABC_tran"/>
    <property type="match status" value="1"/>
</dbReference>
<comment type="similarity">
    <text evidence="2">Belongs to the ABC transporter superfamily.</text>
</comment>
<evidence type="ECO:0000256" key="7">
    <source>
        <dbReference type="ARBA" id="ARBA00023136"/>
    </source>
</evidence>
<evidence type="ECO:0000256" key="1">
    <source>
        <dbReference type="ARBA" id="ARBA00004417"/>
    </source>
</evidence>
<dbReference type="Proteomes" id="UP000886101">
    <property type="component" value="Unassembled WGS sequence"/>
</dbReference>
<dbReference type="InterPro" id="IPR050388">
    <property type="entry name" value="ABC_Ni/Peptide_Import"/>
</dbReference>
<dbReference type="NCBIfam" id="TIGR01727">
    <property type="entry name" value="oligo_HPY"/>
    <property type="match status" value="1"/>
</dbReference>
<dbReference type="InterPro" id="IPR003593">
    <property type="entry name" value="AAA+_ATPase"/>
</dbReference>
<evidence type="ECO:0000256" key="2">
    <source>
        <dbReference type="ARBA" id="ARBA00005417"/>
    </source>
</evidence>
<dbReference type="Pfam" id="PF08352">
    <property type="entry name" value="oligo_HPY"/>
    <property type="match status" value="1"/>
</dbReference>
<comment type="caution">
    <text evidence="9">The sequence shown here is derived from an EMBL/GenBank/DDBJ whole genome shotgun (WGS) entry which is preliminary data.</text>
</comment>
<keyword evidence="6 9" id="KW-0067">ATP-binding</keyword>
<dbReference type="GO" id="GO:0016887">
    <property type="term" value="F:ATP hydrolysis activity"/>
    <property type="evidence" value="ECO:0007669"/>
    <property type="project" value="InterPro"/>
</dbReference>
<dbReference type="FunFam" id="3.40.50.300:FF:000016">
    <property type="entry name" value="Oligopeptide ABC transporter ATP-binding component"/>
    <property type="match status" value="1"/>
</dbReference>
<evidence type="ECO:0000313" key="9">
    <source>
        <dbReference type="EMBL" id="HHI96568.1"/>
    </source>
</evidence>
<dbReference type="InterPro" id="IPR027417">
    <property type="entry name" value="P-loop_NTPase"/>
</dbReference>
<dbReference type="InterPro" id="IPR017871">
    <property type="entry name" value="ABC_transporter-like_CS"/>
</dbReference>
<comment type="subcellular location">
    <subcellularLocation>
        <location evidence="1">Cell inner membrane</location>
        <topology evidence="1">Peripheral membrane protein</topology>
    </subcellularLocation>
</comment>
<dbReference type="InterPro" id="IPR013563">
    <property type="entry name" value="Oligopep_ABC_C"/>
</dbReference>
<keyword evidence="7" id="KW-0472">Membrane</keyword>
<dbReference type="Gene3D" id="3.40.50.300">
    <property type="entry name" value="P-loop containing nucleotide triphosphate hydrolases"/>
    <property type="match status" value="1"/>
</dbReference>
<dbReference type="InterPro" id="IPR003439">
    <property type="entry name" value="ABC_transporter-like_ATP-bd"/>
</dbReference>
<dbReference type="PROSITE" id="PS50893">
    <property type="entry name" value="ABC_TRANSPORTER_2"/>
    <property type="match status" value="1"/>
</dbReference>
<organism evidence="9">
    <name type="scientific">Thermodesulfatator atlanticus</name>
    <dbReference type="NCBI Taxonomy" id="501497"/>
    <lineage>
        <taxon>Bacteria</taxon>
        <taxon>Pseudomonadati</taxon>
        <taxon>Thermodesulfobacteriota</taxon>
        <taxon>Thermodesulfobacteria</taxon>
        <taxon>Thermodesulfobacteriales</taxon>
        <taxon>Thermodesulfatatoraceae</taxon>
        <taxon>Thermodesulfatator</taxon>
    </lineage>
</organism>
<dbReference type="AlphaFoldDB" id="A0A7V5NYJ5"/>